<dbReference type="EMBL" id="JADEXQ010000021">
    <property type="protein sequence ID" value="MBE9029734.1"/>
    <property type="molecule type" value="Genomic_DNA"/>
</dbReference>
<keyword evidence="10" id="KW-0472">Membrane</keyword>
<keyword evidence="11" id="KW-0089">Bile pigment</keyword>
<dbReference type="PANTHER" id="PTHR34011:SF2">
    <property type="entry name" value="ALLOPHYCOCYANIN ALPHA CHAIN"/>
    <property type="match status" value="1"/>
</dbReference>
<evidence type="ECO:0000256" key="1">
    <source>
        <dbReference type="ARBA" id="ARBA00004170"/>
    </source>
</evidence>
<reference evidence="12" key="1">
    <citation type="submission" date="2020-10" db="EMBL/GenBank/DDBJ databases">
        <authorList>
            <person name="Castelo-Branco R."/>
            <person name="Eusebio N."/>
            <person name="Adriana R."/>
            <person name="Vieira A."/>
            <person name="Brugerolle De Fraissinette N."/>
            <person name="Rezende De Castro R."/>
            <person name="Schneider M.P."/>
            <person name="Vasconcelos V."/>
            <person name="Leao P.N."/>
        </authorList>
    </citation>
    <scope>NUCLEOTIDE SEQUENCE</scope>
    <source>
        <strain evidence="12">LEGE 11480</strain>
    </source>
</reference>
<protein>
    <submittedName>
        <fullName evidence="12">Phycobilisome protein</fullName>
    </submittedName>
</protein>
<evidence type="ECO:0000256" key="4">
    <source>
        <dbReference type="ARBA" id="ARBA00022531"/>
    </source>
</evidence>
<evidence type="ECO:0000256" key="5">
    <source>
        <dbReference type="ARBA" id="ARBA00022549"/>
    </source>
</evidence>
<dbReference type="GO" id="GO:0030089">
    <property type="term" value="C:phycobilisome"/>
    <property type="evidence" value="ECO:0007669"/>
    <property type="project" value="UniProtKB-KW"/>
</dbReference>
<dbReference type="Gene3D" id="1.10.490.20">
    <property type="entry name" value="Phycocyanins"/>
    <property type="match status" value="1"/>
</dbReference>
<keyword evidence="13" id="KW-1185">Reference proteome</keyword>
<keyword evidence="9" id="KW-0793">Thylakoid</keyword>
<evidence type="ECO:0000313" key="13">
    <source>
        <dbReference type="Proteomes" id="UP000625316"/>
    </source>
</evidence>
<dbReference type="Pfam" id="PF00502">
    <property type="entry name" value="Phycobilisome"/>
    <property type="match status" value="1"/>
</dbReference>
<keyword evidence="5" id="KW-0042">Antenna complex</keyword>
<keyword evidence="3" id="KW-0813">Transport</keyword>
<dbReference type="AlphaFoldDB" id="A0A928Z2N7"/>
<evidence type="ECO:0000256" key="8">
    <source>
        <dbReference type="ARBA" id="ARBA00022991"/>
    </source>
</evidence>
<keyword evidence="8" id="KW-0157">Chromophore</keyword>
<dbReference type="Proteomes" id="UP000625316">
    <property type="component" value="Unassembled WGS sequence"/>
</dbReference>
<evidence type="ECO:0000256" key="3">
    <source>
        <dbReference type="ARBA" id="ARBA00022448"/>
    </source>
</evidence>
<accession>A0A928Z2N7</accession>
<evidence type="ECO:0000313" key="12">
    <source>
        <dbReference type="EMBL" id="MBE9029734.1"/>
    </source>
</evidence>
<evidence type="ECO:0000256" key="7">
    <source>
        <dbReference type="ARBA" id="ARBA00022982"/>
    </source>
</evidence>
<keyword evidence="4" id="KW-0602">Photosynthesis</keyword>
<keyword evidence="6" id="KW-0605">Phycobilisome</keyword>
<evidence type="ECO:0000256" key="9">
    <source>
        <dbReference type="ARBA" id="ARBA00023078"/>
    </source>
</evidence>
<dbReference type="InterPro" id="IPR009050">
    <property type="entry name" value="Globin-like_sf"/>
</dbReference>
<proteinExistence type="inferred from homology"/>
<name>A0A928Z2N7_9CYAN</name>
<comment type="similarity">
    <text evidence="2">Belongs to the phycobiliprotein family.</text>
</comment>
<dbReference type="SUPFAM" id="SSF46458">
    <property type="entry name" value="Globin-like"/>
    <property type="match status" value="1"/>
</dbReference>
<comment type="subcellular location">
    <subcellularLocation>
        <location evidence="1">Membrane</location>
        <topology evidence="1">Peripheral membrane protein</topology>
    </subcellularLocation>
</comment>
<evidence type="ECO:0000256" key="2">
    <source>
        <dbReference type="ARBA" id="ARBA00008182"/>
    </source>
</evidence>
<sequence length="195" mass="22163">MALSEAVKQLIIKARIVSFADWQATHPAEAIAIFQTADDERQYLTDDELKTLRQMAPENAALMPIAQLLRDQVTEIVDEARTGVLAKFPGILEPGGGLYPSERANACWRDFWQFLRCITYGLAGQHPHYTSDEGLHYMRLLYQELQVPLDAMVLGLEGIKIASLKRIDPAQHETLVPYFDHLIDRLDEFRQTPKS</sequence>
<dbReference type="RefSeq" id="WP_264324553.1">
    <property type="nucleotide sequence ID" value="NZ_JADEXQ010000021.1"/>
</dbReference>
<gene>
    <name evidence="12" type="ORF">IQ266_08345</name>
</gene>
<dbReference type="InterPro" id="IPR012128">
    <property type="entry name" value="Phycobilisome_asu/bsu"/>
</dbReference>
<comment type="caution">
    <text evidence="12">The sequence shown here is derived from an EMBL/GenBank/DDBJ whole genome shotgun (WGS) entry which is preliminary data.</text>
</comment>
<dbReference type="PANTHER" id="PTHR34011">
    <property type="entry name" value="PHYCOBILISOME 32.1 KDA LINKER POLYPEPTIDE, PHYCOCYANIN-ASSOCIATED, ROD 2-RELATED"/>
    <property type="match status" value="1"/>
</dbReference>
<organism evidence="12 13">
    <name type="scientific">Romeriopsis navalis LEGE 11480</name>
    <dbReference type="NCBI Taxonomy" id="2777977"/>
    <lineage>
        <taxon>Bacteria</taxon>
        <taxon>Bacillati</taxon>
        <taxon>Cyanobacteriota</taxon>
        <taxon>Cyanophyceae</taxon>
        <taxon>Leptolyngbyales</taxon>
        <taxon>Leptolyngbyaceae</taxon>
        <taxon>Romeriopsis</taxon>
        <taxon>Romeriopsis navalis</taxon>
    </lineage>
</organism>
<keyword evidence="7" id="KW-0249">Electron transport</keyword>
<dbReference type="CDD" id="cd12130">
    <property type="entry name" value="Apl"/>
    <property type="match status" value="1"/>
</dbReference>
<dbReference type="InterPro" id="IPR038719">
    <property type="entry name" value="Phycobilisome_asu/bsu_sf"/>
</dbReference>
<dbReference type="GO" id="GO:0015979">
    <property type="term" value="P:photosynthesis"/>
    <property type="evidence" value="ECO:0007669"/>
    <property type="project" value="UniProtKB-KW"/>
</dbReference>
<evidence type="ECO:0000256" key="11">
    <source>
        <dbReference type="ARBA" id="ARBA00023307"/>
    </source>
</evidence>
<evidence type="ECO:0000256" key="6">
    <source>
        <dbReference type="ARBA" id="ARBA00022738"/>
    </source>
</evidence>
<evidence type="ECO:0000256" key="10">
    <source>
        <dbReference type="ARBA" id="ARBA00023136"/>
    </source>
</evidence>